<organism evidence="4 5">
    <name type="scientific">Deinandra increscens subsp. villosa</name>
    <dbReference type="NCBI Taxonomy" id="3103831"/>
    <lineage>
        <taxon>Eukaryota</taxon>
        <taxon>Viridiplantae</taxon>
        <taxon>Streptophyta</taxon>
        <taxon>Embryophyta</taxon>
        <taxon>Tracheophyta</taxon>
        <taxon>Spermatophyta</taxon>
        <taxon>Magnoliopsida</taxon>
        <taxon>eudicotyledons</taxon>
        <taxon>Gunneridae</taxon>
        <taxon>Pentapetalae</taxon>
        <taxon>asterids</taxon>
        <taxon>campanulids</taxon>
        <taxon>Asterales</taxon>
        <taxon>Asteraceae</taxon>
        <taxon>Asteroideae</taxon>
        <taxon>Heliantheae alliance</taxon>
        <taxon>Madieae</taxon>
        <taxon>Madiinae</taxon>
        <taxon>Deinandra</taxon>
    </lineage>
</organism>
<dbReference type="Proteomes" id="UP001408789">
    <property type="component" value="Unassembled WGS sequence"/>
</dbReference>
<gene>
    <name evidence="4" type="ORF">SSX86_028804</name>
</gene>
<dbReference type="InterPro" id="IPR023213">
    <property type="entry name" value="CAT-like_dom_sf"/>
</dbReference>
<dbReference type="Pfam" id="PF02458">
    <property type="entry name" value="Transferase"/>
    <property type="match status" value="1"/>
</dbReference>
<dbReference type="EMBL" id="JBCNJP010000027">
    <property type="protein sequence ID" value="KAK9052176.1"/>
    <property type="molecule type" value="Genomic_DNA"/>
</dbReference>
<evidence type="ECO:0000256" key="1">
    <source>
        <dbReference type="ARBA" id="ARBA00009861"/>
    </source>
</evidence>
<dbReference type="GO" id="GO:0016746">
    <property type="term" value="F:acyltransferase activity"/>
    <property type="evidence" value="ECO:0007669"/>
    <property type="project" value="UniProtKB-KW"/>
</dbReference>
<protein>
    <recommendedName>
        <fullName evidence="6">Transferase, Chloramphenicol acetyltransferase-like domain protein</fullName>
    </recommendedName>
</protein>
<keyword evidence="2" id="KW-0808">Transferase</keyword>
<sequence length="420" mass="47137">MTTLQRFLKSRQLHTLISQEIIKPSLPTPSHLKTHNLSLVDQLVPNVNIPYIFFYKNYRHGDINILKKSLSQTLTSYYPFAGRFLATHVPQIDCNDQGVEFLEASSDSRLGDFIRRKELDETIDRLIPHSALGNNPKLVKVQLNHLSCGGVAMVVSISHKVADGYTVGKFINHWATVTRGGSPKNPTFISSKCNTKVSEFDLNGTQNLVKYAVRRFVFPNSKLNELKNKVNVSLNPTRVEILSSLIYKCAVGAATTLLGSIQPSNMYHAVNMRKKIMEKNRPEIGAGNICTIAVAKTTDSSEIKLDEVIHKLRKDIMDIKEVRDVEEVGEVFLDKVSTVGDDKRRIYGFSSVCQFPFYEVDFGWGKPEQFMLQNGVLGANVIHLMDTPSGEGIEAIVQLEAEEMSIFQNDKEILAYSQDI</sequence>
<accession>A0AAP0CA39</accession>
<keyword evidence="5" id="KW-1185">Reference proteome</keyword>
<dbReference type="Gene3D" id="3.30.559.10">
    <property type="entry name" value="Chloramphenicol acetyltransferase-like domain"/>
    <property type="match status" value="2"/>
</dbReference>
<evidence type="ECO:0000256" key="2">
    <source>
        <dbReference type="ARBA" id="ARBA00022679"/>
    </source>
</evidence>
<dbReference type="PANTHER" id="PTHR31623">
    <property type="entry name" value="F21J9.9"/>
    <property type="match status" value="1"/>
</dbReference>
<comment type="similarity">
    <text evidence="1">Belongs to the plant acyltransferase family.</text>
</comment>
<proteinExistence type="inferred from homology"/>
<evidence type="ECO:0000313" key="5">
    <source>
        <dbReference type="Proteomes" id="UP001408789"/>
    </source>
</evidence>
<evidence type="ECO:0000313" key="4">
    <source>
        <dbReference type="EMBL" id="KAK9052176.1"/>
    </source>
</evidence>
<name>A0AAP0CA39_9ASTR</name>
<evidence type="ECO:0000256" key="3">
    <source>
        <dbReference type="ARBA" id="ARBA00023315"/>
    </source>
</evidence>
<evidence type="ECO:0008006" key="6">
    <source>
        <dbReference type="Google" id="ProtNLM"/>
    </source>
</evidence>
<dbReference type="PANTHER" id="PTHR31623:SF92">
    <property type="entry name" value="VINORINE SYNTHASE"/>
    <property type="match status" value="1"/>
</dbReference>
<dbReference type="AlphaFoldDB" id="A0AAP0CA39"/>
<keyword evidence="3" id="KW-0012">Acyltransferase</keyword>
<comment type="caution">
    <text evidence="4">The sequence shown here is derived from an EMBL/GenBank/DDBJ whole genome shotgun (WGS) entry which is preliminary data.</text>
</comment>
<reference evidence="4 5" key="1">
    <citation type="submission" date="2024-04" db="EMBL/GenBank/DDBJ databases">
        <title>The reference genome of an endangered Asteraceae, Deinandra increscens subsp. villosa, native to the Central Coast of California.</title>
        <authorList>
            <person name="Guilliams M."/>
            <person name="Hasenstab-Lehman K."/>
            <person name="Meyer R."/>
            <person name="Mcevoy S."/>
        </authorList>
    </citation>
    <scope>NUCLEOTIDE SEQUENCE [LARGE SCALE GENOMIC DNA]</scope>
    <source>
        <tissue evidence="4">Leaf</tissue>
    </source>
</reference>